<dbReference type="Pfam" id="PF00210">
    <property type="entry name" value="Ferritin"/>
    <property type="match status" value="1"/>
</dbReference>
<dbReference type="PANTHER" id="PTHR11431">
    <property type="entry name" value="FERRITIN"/>
    <property type="match status" value="1"/>
</dbReference>
<evidence type="ECO:0000256" key="9">
    <source>
        <dbReference type="RuleBase" id="RU361145"/>
    </source>
</evidence>
<dbReference type="GO" id="GO:0008199">
    <property type="term" value="F:ferric iron binding"/>
    <property type="evidence" value="ECO:0007669"/>
    <property type="project" value="InterPro"/>
</dbReference>
<dbReference type="PANTHER" id="PTHR11431:SF47">
    <property type="entry name" value="FERRITIN LIGHT CHAIN"/>
    <property type="match status" value="1"/>
</dbReference>
<dbReference type="AlphaFoldDB" id="A0A643CGW3"/>
<dbReference type="InterPro" id="IPR008331">
    <property type="entry name" value="Ferritin_DPS_dom"/>
</dbReference>
<feature type="domain" description="Ferritin-like diiron" evidence="10">
    <location>
        <begin position="1"/>
        <end position="133"/>
    </location>
</feature>
<proteinExistence type="inferred from homology"/>
<evidence type="ECO:0000256" key="3">
    <source>
        <dbReference type="ARBA" id="ARBA00022723"/>
    </source>
</evidence>
<dbReference type="Proteomes" id="UP000437017">
    <property type="component" value="Unassembled WGS sequence"/>
</dbReference>
<keyword evidence="12" id="KW-1185">Reference proteome</keyword>
<gene>
    <name evidence="11" type="ORF">E2I00_009296</name>
</gene>
<protein>
    <recommendedName>
        <fullName evidence="9">Ferritin</fullName>
    </recommendedName>
</protein>
<dbReference type="InterPro" id="IPR012347">
    <property type="entry name" value="Ferritin-like"/>
</dbReference>
<keyword evidence="4 8" id="KW-0408">Iron</keyword>
<evidence type="ECO:0000256" key="8">
    <source>
        <dbReference type="PIRSR" id="PIRSR601519-1"/>
    </source>
</evidence>
<evidence type="ECO:0000256" key="6">
    <source>
        <dbReference type="ARBA" id="ARBA00045578"/>
    </source>
</evidence>
<comment type="caution">
    <text evidence="11">The sequence shown here is derived from an EMBL/GenBank/DDBJ whole genome shotgun (WGS) entry which is preliminary data.</text>
</comment>
<organism evidence="11 12">
    <name type="scientific">Balaenoptera physalus</name>
    <name type="common">Fin whale</name>
    <name type="synonym">Balaena physalus</name>
    <dbReference type="NCBI Taxonomy" id="9770"/>
    <lineage>
        <taxon>Eukaryota</taxon>
        <taxon>Metazoa</taxon>
        <taxon>Chordata</taxon>
        <taxon>Craniata</taxon>
        <taxon>Vertebrata</taxon>
        <taxon>Euteleostomi</taxon>
        <taxon>Mammalia</taxon>
        <taxon>Eutheria</taxon>
        <taxon>Laurasiatheria</taxon>
        <taxon>Artiodactyla</taxon>
        <taxon>Whippomorpha</taxon>
        <taxon>Cetacea</taxon>
        <taxon>Mysticeti</taxon>
        <taxon>Balaenopteridae</taxon>
        <taxon>Balaenoptera</taxon>
    </lineage>
</organism>
<evidence type="ECO:0000256" key="4">
    <source>
        <dbReference type="ARBA" id="ARBA00023004"/>
    </source>
</evidence>
<dbReference type="SUPFAM" id="SSF47240">
    <property type="entry name" value="Ferritin-like"/>
    <property type="match status" value="1"/>
</dbReference>
<evidence type="ECO:0000313" key="11">
    <source>
        <dbReference type="EMBL" id="KAB0399409.1"/>
    </source>
</evidence>
<dbReference type="PROSITE" id="PS50905">
    <property type="entry name" value="FERRITIN_LIKE"/>
    <property type="match status" value="1"/>
</dbReference>
<dbReference type="InterPro" id="IPR001519">
    <property type="entry name" value="Ferritin"/>
</dbReference>
<evidence type="ECO:0000256" key="7">
    <source>
        <dbReference type="ARBA" id="ARBA00047045"/>
    </source>
</evidence>
<keyword evidence="3 8" id="KW-0479">Metal-binding</keyword>
<comment type="subunit">
    <text evidence="7">Oligomer of 24 subunits. There are two types of subunits: L (light) chain and H (heavy) chain. The major chain can be light or heavy, depending on the species and tissue type. The functional molecule forms a roughly spherical shell with a diameter of 12 nm and contains a central cavity into which the insoluble mineral iron core is deposited. Interacts with NCOA4.</text>
</comment>
<name>A0A643CGW3_BALPH</name>
<dbReference type="EMBL" id="SGJD01001555">
    <property type="protein sequence ID" value="KAB0399409.1"/>
    <property type="molecule type" value="Genomic_DNA"/>
</dbReference>
<evidence type="ECO:0000256" key="1">
    <source>
        <dbReference type="ARBA" id="ARBA00007513"/>
    </source>
</evidence>
<dbReference type="GO" id="GO:0006826">
    <property type="term" value="P:iron ion transport"/>
    <property type="evidence" value="ECO:0007669"/>
    <property type="project" value="InterPro"/>
</dbReference>
<comment type="function">
    <text evidence="6">Stores iron in a soluble, non-toxic, readily available form. Important for iron homeostasis. Iron is taken up in the ferrous form and deposited as ferric hydroxides after oxidation. Also plays a role in delivery of iron to cells. Mediates iron uptake in capsule cells of the developing kidney. Delivery to lysosomes by the cargo receptor NCOA4 for autophagic degradation and release or iron.</text>
</comment>
<accession>A0A643CGW3</accession>
<comment type="similarity">
    <text evidence="1 9">Belongs to the ferritin family.</text>
</comment>
<evidence type="ECO:0000313" key="12">
    <source>
        <dbReference type="Proteomes" id="UP000437017"/>
    </source>
</evidence>
<dbReference type="InterPro" id="IPR009040">
    <property type="entry name" value="Ferritin-like_diiron"/>
</dbReference>
<dbReference type="GO" id="GO:0008198">
    <property type="term" value="F:ferrous iron binding"/>
    <property type="evidence" value="ECO:0007669"/>
    <property type="project" value="TreeGrafter"/>
</dbReference>
<evidence type="ECO:0000256" key="2">
    <source>
        <dbReference type="ARBA" id="ARBA00022434"/>
    </source>
</evidence>
<reference evidence="11 12" key="1">
    <citation type="journal article" date="2019" name="PLoS ONE">
        <title>Genomic analyses reveal an absence of contemporary introgressive admixture between fin whales and blue whales, despite known hybrids.</title>
        <authorList>
            <person name="Westbury M.V."/>
            <person name="Petersen B."/>
            <person name="Lorenzen E.D."/>
        </authorList>
    </citation>
    <scope>NUCLEOTIDE SEQUENCE [LARGE SCALE GENOMIC DNA]</scope>
    <source>
        <strain evidence="11">FinWhale-01</strain>
    </source>
</reference>
<dbReference type="GO" id="GO:0006879">
    <property type="term" value="P:intracellular iron ion homeostasis"/>
    <property type="evidence" value="ECO:0007669"/>
    <property type="project" value="UniProtKB-KW"/>
</dbReference>
<comment type="subcellular location">
    <subcellularLocation>
        <location evidence="5">Autolysosome</location>
    </subcellularLocation>
</comment>
<dbReference type="GO" id="GO:0044754">
    <property type="term" value="C:autolysosome"/>
    <property type="evidence" value="ECO:0007669"/>
    <property type="project" value="UniProtKB-SubCell"/>
</dbReference>
<feature type="binding site" evidence="8">
    <location>
        <position position="115"/>
    </location>
    <ligand>
        <name>Fe cation</name>
        <dbReference type="ChEBI" id="CHEBI:24875"/>
        <label>1</label>
    </ligand>
</feature>
<dbReference type="Gene3D" id="1.20.1260.10">
    <property type="match status" value="1"/>
</dbReference>
<sequence>MYIRTPGRSNEIHSGRRDARNSTSVCIAKGWTFYQMNNTLKTSGISVCNLSIQNLEKGLQKPSQDEWGKTQDAMEAAMVLEKNLNQALLDLHALGSARADPQLRDFRESRFLDEQVKLIKKMSDHMTNLRGLPGL</sequence>
<keyword evidence="2 9" id="KW-0409">Iron storage</keyword>
<dbReference type="OrthoDB" id="186462at2759"/>
<dbReference type="InterPro" id="IPR009078">
    <property type="entry name" value="Ferritin-like_SF"/>
</dbReference>
<feature type="binding site" evidence="8">
    <location>
        <position position="81"/>
    </location>
    <ligand>
        <name>Fe cation</name>
        <dbReference type="ChEBI" id="CHEBI:24875"/>
        <label>1</label>
    </ligand>
</feature>
<evidence type="ECO:0000259" key="10">
    <source>
        <dbReference type="PROSITE" id="PS50905"/>
    </source>
</evidence>
<evidence type="ECO:0000256" key="5">
    <source>
        <dbReference type="ARBA" id="ARBA00044942"/>
    </source>
</evidence>